<protein>
    <submittedName>
        <fullName evidence="2">Zinc finger PHD-type domain-containing protein</fullName>
    </submittedName>
</protein>
<dbReference type="SUPFAM" id="SSF57903">
    <property type="entry name" value="FYVE/PHD zinc finger"/>
    <property type="match status" value="1"/>
</dbReference>
<accession>A0A914UVD9</accession>
<evidence type="ECO:0000313" key="1">
    <source>
        <dbReference type="Proteomes" id="UP000887566"/>
    </source>
</evidence>
<dbReference type="AlphaFoldDB" id="A0A914UVD9"/>
<dbReference type="InterPro" id="IPR011011">
    <property type="entry name" value="Znf_FYVE_PHD"/>
</dbReference>
<proteinExistence type="predicted"/>
<organism evidence="1 2">
    <name type="scientific">Plectus sambesii</name>
    <dbReference type="NCBI Taxonomy" id="2011161"/>
    <lineage>
        <taxon>Eukaryota</taxon>
        <taxon>Metazoa</taxon>
        <taxon>Ecdysozoa</taxon>
        <taxon>Nematoda</taxon>
        <taxon>Chromadorea</taxon>
        <taxon>Plectida</taxon>
        <taxon>Plectina</taxon>
        <taxon>Plectoidea</taxon>
        <taxon>Plectidae</taxon>
        <taxon>Plectus</taxon>
    </lineage>
</organism>
<sequence>MKTEPSQAPESPQFDFNYRNEVERLLKEYKVDWQKTMRGDLILTNYKADWRKMVCVEINAIKSLPVPVMDDPNGAVGEIPVEFFLIRDMMCPWESECCWKHDELNAGLTLDANPQKEVAQLNKDIKKSEKCIATRKQLRSGRNKEKRCTLRLIWPEIFAQIPPKPCEGILCLNVSSRSVSKRSNDLLSCSICRRKLHFACEGVVIESEIIAASKGAHECLCCKSANGLQYIVGVAAMKAKKAQKALDEQLEKQSEIQCRLALMKDIGINKNGPYSKRIAQALEELGVRALECKLITRAPLWATTCTKCCKLMAHLA</sequence>
<dbReference type="Proteomes" id="UP000887566">
    <property type="component" value="Unplaced"/>
</dbReference>
<dbReference type="WBParaSite" id="PSAMB.scaffold126size75006.g2250.t1">
    <property type="protein sequence ID" value="PSAMB.scaffold126size75006.g2250.t1"/>
    <property type="gene ID" value="PSAMB.scaffold126size75006.g2250"/>
</dbReference>
<name>A0A914UVD9_9BILA</name>
<evidence type="ECO:0000313" key="2">
    <source>
        <dbReference type="WBParaSite" id="PSAMB.scaffold126size75006.g2250.t1"/>
    </source>
</evidence>
<keyword evidence="1" id="KW-1185">Reference proteome</keyword>
<reference evidence="2" key="1">
    <citation type="submission" date="2022-11" db="UniProtKB">
        <authorList>
            <consortium name="WormBaseParasite"/>
        </authorList>
    </citation>
    <scope>IDENTIFICATION</scope>
</reference>